<protein>
    <submittedName>
        <fullName evidence="1">Uncharacterized protein</fullName>
    </submittedName>
</protein>
<dbReference type="EMBL" id="SNRW01039527">
    <property type="protein sequence ID" value="KAA6352666.1"/>
    <property type="molecule type" value="Genomic_DNA"/>
</dbReference>
<feature type="non-terminal residue" evidence="1">
    <location>
        <position position="1"/>
    </location>
</feature>
<gene>
    <name evidence="1" type="ORF">EZS28_051807</name>
</gene>
<organism evidence="1 2">
    <name type="scientific">Streblomastix strix</name>
    <dbReference type="NCBI Taxonomy" id="222440"/>
    <lineage>
        <taxon>Eukaryota</taxon>
        <taxon>Metamonada</taxon>
        <taxon>Preaxostyla</taxon>
        <taxon>Oxymonadida</taxon>
        <taxon>Streblomastigidae</taxon>
        <taxon>Streblomastix</taxon>
    </lineage>
</organism>
<reference evidence="1 2" key="1">
    <citation type="submission" date="2019-03" db="EMBL/GenBank/DDBJ databases">
        <title>Single cell metagenomics reveals metabolic interactions within the superorganism composed of flagellate Streblomastix strix and complex community of Bacteroidetes bacteria on its surface.</title>
        <authorList>
            <person name="Treitli S.C."/>
            <person name="Kolisko M."/>
            <person name="Husnik F."/>
            <person name="Keeling P."/>
            <person name="Hampl V."/>
        </authorList>
    </citation>
    <scope>NUCLEOTIDE SEQUENCE [LARGE SCALE GENOMIC DNA]</scope>
    <source>
        <strain evidence="1">ST1C</strain>
    </source>
</reference>
<dbReference type="AlphaFoldDB" id="A0A5J4T2K5"/>
<evidence type="ECO:0000313" key="1">
    <source>
        <dbReference type="EMBL" id="KAA6352666.1"/>
    </source>
</evidence>
<accession>A0A5J4T2K5</accession>
<sequence>VISQSCIQSPVILLTNIGGYGEYSDDDGLNYSCIYRPILDVGKNLDLSKYLRNEKKK</sequence>
<dbReference type="Proteomes" id="UP000324800">
    <property type="component" value="Unassembled WGS sequence"/>
</dbReference>
<proteinExistence type="predicted"/>
<name>A0A5J4T2K5_9EUKA</name>
<comment type="caution">
    <text evidence="1">The sequence shown here is derived from an EMBL/GenBank/DDBJ whole genome shotgun (WGS) entry which is preliminary data.</text>
</comment>
<evidence type="ECO:0000313" key="2">
    <source>
        <dbReference type="Proteomes" id="UP000324800"/>
    </source>
</evidence>